<protein>
    <submittedName>
        <fullName evidence="1">Uncharacterized protein</fullName>
    </submittedName>
</protein>
<dbReference type="EMBL" id="JADNRY010000409">
    <property type="protein sequence ID" value="KAF9056938.1"/>
    <property type="molecule type" value="Genomic_DNA"/>
</dbReference>
<feature type="non-terminal residue" evidence="1">
    <location>
        <position position="1"/>
    </location>
</feature>
<proteinExistence type="predicted"/>
<evidence type="ECO:0000313" key="2">
    <source>
        <dbReference type="Proteomes" id="UP000772434"/>
    </source>
</evidence>
<gene>
    <name evidence="1" type="ORF">BDP27DRAFT_1152244</name>
</gene>
<dbReference type="AlphaFoldDB" id="A0A9P5P3T4"/>
<organism evidence="1 2">
    <name type="scientific">Rhodocollybia butyracea</name>
    <dbReference type="NCBI Taxonomy" id="206335"/>
    <lineage>
        <taxon>Eukaryota</taxon>
        <taxon>Fungi</taxon>
        <taxon>Dikarya</taxon>
        <taxon>Basidiomycota</taxon>
        <taxon>Agaricomycotina</taxon>
        <taxon>Agaricomycetes</taxon>
        <taxon>Agaricomycetidae</taxon>
        <taxon>Agaricales</taxon>
        <taxon>Marasmiineae</taxon>
        <taxon>Omphalotaceae</taxon>
        <taxon>Rhodocollybia</taxon>
    </lineage>
</organism>
<accession>A0A9P5P3T4</accession>
<comment type="caution">
    <text evidence="1">The sequence shown here is derived from an EMBL/GenBank/DDBJ whole genome shotgun (WGS) entry which is preliminary data.</text>
</comment>
<dbReference type="OrthoDB" id="5946233at2759"/>
<evidence type="ECO:0000313" key="1">
    <source>
        <dbReference type="EMBL" id="KAF9056938.1"/>
    </source>
</evidence>
<keyword evidence="2" id="KW-1185">Reference proteome</keyword>
<sequence>WFQAELDEYVEINNSTRKRAQKNKILPHGPPDDIEEHPENYGAMNFRVLIDPDSDYIKEAEQLYAPPDHPVFELVPPEFNHWITQYYHQIGSPQVNHHTLWEIYECLLEKFES</sequence>
<reference evidence="1" key="1">
    <citation type="submission" date="2020-11" db="EMBL/GenBank/DDBJ databases">
        <authorList>
            <consortium name="DOE Joint Genome Institute"/>
            <person name="Ahrendt S."/>
            <person name="Riley R."/>
            <person name="Andreopoulos W."/>
            <person name="Labutti K."/>
            <person name="Pangilinan J."/>
            <person name="Ruiz-Duenas F.J."/>
            <person name="Barrasa J.M."/>
            <person name="Sanchez-Garcia M."/>
            <person name="Camarero S."/>
            <person name="Miyauchi S."/>
            <person name="Serrano A."/>
            <person name="Linde D."/>
            <person name="Babiker R."/>
            <person name="Drula E."/>
            <person name="Ayuso-Fernandez I."/>
            <person name="Pacheco R."/>
            <person name="Padilla G."/>
            <person name="Ferreira P."/>
            <person name="Barriuso J."/>
            <person name="Kellner H."/>
            <person name="Castanera R."/>
            <person name="Alfaro M."/>
            <person name="Ramirez L."/>
            <person name="Pisabarro A.G."/>
            <person name="Kuo A."/>
            <person name="Tritt A."/>
            <person name="Lipzen A."/>
            <person name="He G."/>
            <person name="Yan M."/>
            <person name="Ng V."/>
            <person name="Cullen D."/>
            <person name="Martin F."/>
            <person name="Rosso M.-N."/>
            <person name="Henrissat B."/>
            <person name="Hibbett D."/>
            <person name="Martinez A.T."/>
            <person name="Grigoriev I.V."/>
        </authorList>
    </citation>
    <scope>NUCLEOTIDE SEQUENCE</scope>
    <source>
        <strain evidence="1">AH 40177</strain>
    </source>
</reference>
<dbReference type="Proteomes" id="UP000772434">
    <property type="component" value="Unassembled WGS sequence"/>
</dbReference>
<feature type="non-terminal residue" evidence="1">
    <location>
        <position position="113"/>
    </location>
</feature>
<name>A0A9P5P3T4_9AGAR</name>